<feature type="domain" description="DUF7479" evidence="1">
    <location>
        <begin position="6"/>
        <end position="64"/>
    </location>
</feature>
<dbReference type="InterPro" id="IPR055902">
    <property type="entry name" value="DUF7479"/>
</dbReference>
<keyword evidence="3" id="KW-1185">Reference proteome</keyword>
<evidence type="ECO:0000313" key="2">
    <source>
        <dbReference type="EMBL" id="MCU7378174.1"/>
    </source>
</evidence>
<keyword evidence="2" id="KW-0238">DNA-binding</keyword>
<name>A0A9J6QVK6_9FIRM</name>
<dbReference type="RefSeq" id="WP_148398947.1">
    <property type="nucleotide sequence ID" value="NZ_JAOSHN010000003.1"/>
</dbReference>
<protein>
    <submittedName>
        <fullName evidence="2">DNA-binding protein</fullName>
    </submittedName>
</protein>
<organism evidence="2 3">
    <name type="scientific">Hominibacterium faecale</name>
    <dbReference type="NCBI Taxonomy" id="2839743"/>
    <lineage>
        <taxon>Bacteria</taxon>
        <taxon>Bacillati</taxon>
        <taxon>Bacillota</taxon>
        <taxon>Clostridia</taxon>
        <taxon>Peptostreptococcales</taxon>
        <taxon>Anaerovoracaceae</taxon>
        <taxon>Hominibacterium</taxon>
    </lineage>
</organism>
<dbReference type="GO" id="GO:0003677">
    <property type="term" value="F:DNA binding"/>
    <property type="evidence" value="ECO:0007669"/>
    <property type="project" value="UniProtKB-KW"/>
</dbReference>
<accession>A0A9J6QVK6</accession>
<dbReference type="EMBL" id="JAOSHN010000003">
    <property type="protein sequence ID" value="MCU7378174.1"/>
    <property type="molecule type" value="Genomic_DNA"/>
</dbReference>
<evidence type="ECO:0000313" key="3">
    <source>
        <dbReference type="Proteomes" id="UP001065549"/>
    </source>
</evidence>
<dbReference type="AlphaFoldDB" id="A0A9J6QVK6"/>
<sequence>MEEKSSLICDACQARLEEAQVQFRYLGKSFRYKAPRCPVCGQVYLSAELVTGRMADVERQLEDK</sequence>
<comment type="caution">
    <text evidence="2">The sequence shown here is derived from an EMBL/GenBank/DDBJ whole genome shotgun (WGS) entry which is preliminary data.</text>
</comment>
<dbReference type="Pfam" id="PF24292">
    <property type="entry name" value="DUF7479"/>
    <property type="match status" value="1"/>
</dbReference>
<dbReference type="NCBIfam" id="NF045645">
    <property type="entry name" value="DVU_1557_fam"/>
    <property type="match status" value="1"/>
</dbReference>
<reference evidence="2" key="1">
    <citation type="submission" date="2022-09" db="EMBL/GenBank/DDBJ databases">
        <title>Culturomic study of gut microbiota in children with autism spectrum disorder.</title>
        <authorList>
            <person name="Efimov B.A."/>
            <person name="Chaplin A.V."/>
            <person name="Sokolova S.R."/>
            <person name="Pikina A.P."/>
            <person name="Korzhanova M."/>
            <person name="Belova V."/>
            <person name="Korostin D."/>
        </authorList>
    </citation>
    <scope>NUCLEOTIDE SEQUENCE</scope>
    <source>
        <strain evidence="2">ASD5510</strain>
    </source>
</reference>
<gene>
    <name evidence="2" type="ORF">OBO34_07380</name>
</gene>
<evidence type="ECO:0000259" key="1">
    <source>
        <dbReference type="Pfam" id="PF24292"/>
    </source>
</evidence>
<proteinExistence type="predicted"/>
<dbReference type="Proteomes" id="UP001065549">
    <property type="component" value="Unassembled WGS sequence"/>
</dbReference>
<dbReference type="InterPro" id="IPR054656">
    <property type="entry name" value="DVU_1557-like"/>
</dbReference>